<dbReference type="PROSITE" id="PS50082">
    <property type="entry name" value="WD_REPEATS_2"/>
    <property type="match status" value="14"/>
</dbReference>
<dbReference type="GO" id="GO:1990234">
    <property type="term" value="C:transferase complex"/>
    <property type="evidence" value="ECO:0007669"/>
    <property type="project" value="UniProtKB-ARBA"/>
</dbReference>
<evidence type="ECO:0000313" key="6">
    <source>
        <dbReference type="Proteomes" id="UP000054097"/>
    </source>
</evidence>
<evidence type="ECO:0000256" key="2">
    <source>
        <dbReference type="ARBA" id="ARBA00022737"/>
    </source>
</evidence>
<feature type="non-terminal residue" evidence="5">
    <location>
        <position position="1"/>
    </location>
</feature>
<reference evidence="6" key="2">
    <citation type="submission" date="2015-01" db="EMBL/GenBank/DDBJ databases">
        <title>Evolutionary Origins and Diversification of the Mycorrhizal Mutualists.</title>
        <authorList>
            <consortium name="DOE Joint Genome Institute"/>
            <consortium name="Mycorrhizal Genomics Consortium"/>
            <person name="Kohler A."/>
            <person name="Kuo A."/>
            <person name="Nagy L.G."/>
            <person name="Floudas D."/>
            <person name="Copeland A."/>
            <person name="Barry K.W."/>
            <person name="Cichocki N."/>
            <person name="Veneault-Fourrey C."/>
            <person name="LaButti K."/>
            <person name="Lindquist E.A."/>
            <person name="Lipzen A."/>
            <person name="Lundell T."/>
            <person name="Morin E."/>
            <person name="Murat C."/>
            <person name="Riley R."/>
            <person name="Ohm R."/>
            <person name="Sun H."/>
            <person name="Tunlid A."/>
            <person name="Henrissat B."/>
            <person name="Grigoriev I.V."/>
            <person name="Hibbett D.S."/>
            <person name="Martin F."/>
        </authorList>
    </citation>
    <scope>NUCLEOTIDE SEQUENCE [LARGE SCALE GENOMIC DNA]</scope>
    <source>
        <strain evidence="6">MAFF 305830</strain>
    </source>
</reference>
<dbReference type="Pfam" id="PF24883">
    <property type="entry name" value="NPHP3_N"/>
    <property type="match status" value="1"/>
</dbReference>
<dbReference type="STRING" id="933852.A0A0C2WHC3"/>
<dbReference type="SMART" id="SM00320">
    <property type="entry name" value="WD40"/>
    <property type="match status" value="14"/>
</dbReference>
<feature type="repeat" description="WD" evidence="3">
    <location>
        <begin position="1105"/>
        <end position="1146"/>
    </location>
</feature>
<feature type="repeat" description="WD" evidence="3">
    <location>
        <begin position="847"/>
        <end position="888"/>
    </location>
</feature>
<dbReference type="Gene3D" id="2.130.10.10">
    <property type="entry name" value="YVTN repeat-like/Quinoprotein amine dehydrogenase"/>
    <property type="match status" value="6"/>
</dbReference>
<feature type="domain" description="Nephrocystin 3-like N-terminal" evidence="4">
    <location>
        <begin position="46"/>
        <end position="208"/>
    </location>
</feature>
<evidence type="ECO:0000256" key="1">
    <source>
        <dbReference type="ARBA" id="ARBA00022574"/>
    </source>
</evidence>
<feature type="repeat" description="WD" evidence="3">
    <location>
        <begin position="1019"/>
        <end position="1060"/>
    </location>
</feature>
<feature type="repeat" description="WD" evidence="3">
    <location>
        <begin position="718"/>
        <end position="759"/>
    </location>
</feature>
<dbReference type="OrthoDB" id="538223at2759"/>
<evidence type="ECO:0000313" key="5">
    <source>
        <dbReference type="EMBL" id="KIM25798.1"/>
    </source>
</evidence>
<keyword evidence="2" id="KW-0677">Repeat</keyword>
<dbReference type="SUPFAM" id="SSF52540">
    <property type="entry name" value="P-loop containing nucleoside triphosphate hydrolases"/>
    <property type="match status" value="1"/>
</dbReference>
<dbReference type="Pfam" id="PF00400">
    <property type="entry name" value="WD40"/>
    <property type="match status" value="14"/>
</dbReference>
<reference evidence="5 6" key="1">
    <citation type="submission" date="2014-04" db="EMBL/GenBank/DDBJ databases">
        <authorList>
            <consortium name="DOE Joint Genome Institute"/>
            <person name="Kuo A."/>
            <person name="Zuccaro A."/>
            <person name="Kohler A."/>
            <person name="Nagy L.G."/>
            <person name="Floudas D."/>
            <person name="Copeland A."/>
            <person name="Barry K.W."/>
            <person name="Cichocki N."/>
            <person name="Veneault-Fourrey C."/>
            <person name="LaButti K."/>
            <person name="Lindquist E.A."/>
            <person name="Lipzen A."/>
            <person name="Lundell T."/>
            <person name="Morin E."/>
            <person name="Murat C."/>
            <person name="Sun H."/>
            <person name="Tunlid A."/>
            <person name="Henrissat B."/>
            <person name="Grigoriev I.V."/>
            <person name="Hibbett D.S."/>
            <person name="Martin F."/>
            <person name="Nordberg H.P."/>
            <person name="Cantor M.N."/>
            <person name="Hua S.X."/>
        </authorList>
    </citation>
    <scope>NUCLEOTIDE SEQUENCE [LARGE SCALE GENOMIC DNA]</scope>
    <source>
        <strain evidence="5 6">MAFF 305830</strain>
    </source>
</reference>
<feature type="repeat" description="WD" evidence="3">
    <location>
        <begin position="1148"/>
        <end position="1189"/>
    </location>
</feature>
<dbReference type="PROSITE" id="PS00678">
    <property type="entry name" value="WD_REPEATS_1"/>
    <property type="match status" value="14"/>
</dbReference>
<dbReference type="InterPro" id="IPR056884">
    <property type="entry name" value="NPHP3-like_N"/>
</dbReference>
<dbReference type="SUPFAM" id="SSF50978">
    <property type="entry name" value="WD40 repeat-like"/>
    <property type="match status" value="2"/>
</dbReference>
<dbReference type="HOGENOM" id="CLU_000288_6_3_1"/>
<dbReference type="PROSITE" id="PS50294">
    <property type="entry name" value="WD_REPEATS_REGION"/>
    <property type="match status" value="14"/>
</dbReference>
<feature type="repeat" description="WD" evidence="3">
    <location>
        <begin position="589"/>
        <end position="630"/>
    </location>
</feature>
<dbReference type="PANTHER" id="PTHR22847:SF637">
    <property type="entry name" value="WD REPEAT DOMAIN 5B"/>
    <property type="match status" value="1"/>
</dbReference>
<feature type="repeat" description="WD" evidence="3">
    <location>
        <begin position="675"/>
        <end position="716"/>
    </location>
</feature>
<keyword evidence="1 3" id="KW-0853">WD repeat</keyword>
<proteinExistence type="predicted"/>
<feature type="repeat" description="WD" evidence="3">
    <location>
        <begin position="976"/>
        <end position="1017"/>
    </location>
</feature>
<dbReference type="CDD" id="cd00200">
    <property type="entry name" value="WD40"/>
    <property type="match status" value="2"/>
</dbReference>
<dbReference type="InterPro" id="IPR001680">
    <property type="entry name" value="WD40_rpt"/>
</dbReference>
<feature type="repeat" description="WD" evidence="3">
    <location>
        <begin position="804"/>
        <end position="845"/>
    </location>
</feature>
<feature type="repeat" description="WD" evidence="3">
    <location>
        <begin position="632"/>
        <end position="673"/>
    </location>
</feature>
<accession>A0A0C2WHC3</accession>
<feature type="repeat" description="WD" evidence="3">
    <location>
        <begin position="933"/>
        <end position="974"/>
    </location>
</feature>
<gene>
    <name evidence="5" type="ORF">M408DRAFT_73853</name>
</gene>
<organism evidence="5 6">
    <name type="scientific">Serendipita vermifera MAFF 305830</name>
    <dbReference type="NCBI Taxonomy" id="933852"/>
    <lineage>
        <taxon>Eukaryota</taxon>
        <taxon>Fungi</taxon>
        <taxon>Dikarya</taxon>
        <taxon>Basidiomycota</taxon>
        <taxon>Agaricomycotina</taxon>
        <taxon>Agaricomycetes</taxon>
        <taxon>Sebacinales</taxon>
        <taxon>Serendipitaceae</taxon>
        <taxon>Serendipita</taxon>
    </lineage>
</organism>
<dbReference type="PANTHER" id="PTHR22847">
    <property type="entry name" value="WD40 REPEAT PROTEIN"/>
    <property type="match status" value="1"/>
</dbReference>
<sequence length="1258" mass="139287">LVYLNSQIVVSNQDDDIIATLKPADFDYGSHVPGCMEGTRRDILTKIDNWVNDLKASNILWIKGYPGVGKSAISTTLVEKGRSAKYIISSFFFRREQANVMTTSALWRTVAHDLACHHPIIRKHLVTALVKNNALPATSNIDELFYQLIYLPLTSTEEMQEPVLVVVDALDECGGLENWHSAHRRGLMRTLKAWSNLPSRFKLVVTSRAEHDIEELFSTTIHQPLEIFAGQKVNSESTEDIRAFIKHELVQIVARYSSLPSGWPGEETIDKLTEQTAGLFIWIKTFLALLKRGEPQRTLRQLLSRNTGGITSLYAWVLRTSFPDPSTEDIEDFQSVLGAIIFVKYPLGITSLTSLLAMDSTSMEYIYKGLYSVLDCNDTVRIHHQSFVDFLVNPKECPEPFHIDRERANRRLTEACLRMMRQNLRFNICDLKSSYVRNNEVPNLEARAKGCIPTDLSYVSCCWADHLVETGFENKTHVAVEYFMDHQFLFWLETLSLLKRVNIGSSMLRSLVSWLRKTGQSDALAVDMQKFISAFASVISQSVPHIYLSALPFAPRNLHVSSKYIALYPQTLAIRHGELMNWPAIQNVFSGHSVAVNSVSFSRDGRHIVSGSNDRTIRVWDAETGATVTGPLEGHTGSVNSVSFSPDGRRIVSGSWDKTIFVWDAETGETLAGPLIGHTDRVNFVSFSPDGRRIVSGSYDNTVRVWDAETGEMVTGRMKGHTNWVNSVAFSPDGTRIVSGSSDKTIRVWNAETGKTMVGPMEGHTHQVNSVCFSPDGKSIVSGSGDMTIRVWDAKTGEMMIGPMKGHTEWVNSVAFSLDGTHIVSGSGDCTIRVWDVETGETIKGPMEGHTHWVKSVSFSPDGRRIVSGSSDHTIRVWDVDTSEEATVTLGGHTNWVNSVSFSPDGRSIVSGSGDMTIRVWDVKTGKMMTGPMKGHVDSVSSVAFSPDGTRVVSGSIDRTIRVWDAETGETMVGPMEGHTDRVSSVAFSPDGRQVVSGSYDTTVRIWNAETGETVAGPLKGHTDWVKSVSFSPDGVRIVSGSGDHTIRVWDAKTGEAVIKPLEGHTKSVFSVSFSPDGRRVVSGSYDTTIRIWNLETGETMIGPLKGHVETVCSVSFSPDGRSIVSGSYDKTILVWDAETGEMVTRHLEGHTGPVMSASFSPNGRELVSGSHDQTVRVWDVEMRETVHALSVFQERPWADDGWILGPNSELLFWVPPELRPKLCPLRNKLVLGGHATHLDLKHFVHGDAWTHCKDRSA</sequence>
<keyword evidence="6" id="KW-1185">Reference proteome</keyword>
<dbReference type="Proteomes" id="UP000054097">
    <property type="component" value="Unassembled WGS sequence"/>
</dbReference>
<dbReference type="InterPro" id="IPR019775">
    <property type="entry name" value="WD40_repeat_CS"/>
</dbReference>
<evidence type="ECO:0000259" key="4">
    <source>
        <dbReference type="Pfam" id="PF24883"/>
    </source>
</evidence>
<name>A0A0C2WHC3_SERVB</name>
<dbReference type="PRINTS" id="PR00320">
    <property type="entry name" value="GPROTEINBRPT"/>
</dbReference>
<dbReference type="InterPro" id="IPR020472">
    <property type="entry name" value="WD40_PAC1"/>
</dbReference>
<dbReference type="EMBL" id="KN824311">
    <property type="protein sequence ID" value="KIM25798.1"/>
    <property type="molecule type" value="Genomic_DNA"/>
</dbReference>
<dbReference type="InterPro" id="IPR027417">
    <property type="entry name" value="P-loop_NTPase"/>
</dbReference>
<dbReference type="InterPro" id="IPR036322">
    <property type="entry name" value="WD40_repeat_dom_sf"/>
</dbReference>
<feature type="repeat" description="WD" evidence="3">
    <location>
        <begin position="1062"/>
        <end position="1103"/>
    </location>
</feature>
<protein>
    <recommendedName>
        <fullName evidence="4">Nephrocystin 3-like N-terminal domain-containing protein</fullName>
    </recommendedName>
</protein>
<dbReference type="InterPro" id="IPR015943">
    <property type="entry name" value="WD40/YVTN_repeat-like_dom_sf"/>
</dbReference>
<feature type="repeat" description="WD" evidence="3">
    <location>
        <begin position="761"/>
        <end position="802"/>
    </location>
</feature>
<feature type="repeat" description="WD" evidence="3">
    <location>
        <begin position="890"/>
        <end position="931"/>
    </location>
</feature>
<dbReference type="AlphaFoldDB" id="A0A0C2WHC3"/>
<evidence type="ECO:0000256" key="3">
    <source>
        <dbReference type="PROSITE-ProRule" id="PRU00221"/>
    </source>
</evidence>
<dbReference type="Gene3D" id="3.40.50.300">
    <property type="entry name" value="P-loop containing nucleotide triphosphate hydrolases"/>
    <property type="match status" value="1"/>
</dbReference>